<dbReference type="SFLD" id="SFLDG01129">
    <property type="entry name" value="C1.5:_HAD__Beta-PGM__Phosphata"/>
    <property type="match status" value="1"/>
</dbReference>
<dbReference type="EMBL" id="KL584830">
    <property type="protein sequence ID" value="KEQ63893.1"/>
    <property type="molecule type" value="Genomic_DNA"/>
</dbReference>
<sequence>MTKLTDFKLLSFDVYGTLIDWETGVIDALHPLLSKNNKTGNYTRKALLEIYHHHEASQQQKTPDMSYCDLLAAIHPSIAAGLKCEPPTEADNKAFGDSVGKWPAFPDTVDALKRLAKHYKLVVLSNVDRNSFSTTNSGPLQKFPFDAIITAQDIGSYKPSLKNFEFMLKEVNEKFGIEKSQVLQTAQSQFHDHHPAKKMGIKSCWIVRPGAEMGNREEEIFDWKFDTLGDMADAVEKEEQN</sequence>
<accession>A0A074VTW2</accession>
<dbReference type="PANTHER" id="PTHR43316:SF9">
    <property type="entry name" value="ACID DEHALOGENASE, PUTATIVE (AFU_ORTHOLOGUE AFUA_6G14460)-RELATED"/>
    <property type="match status" value="1"/>
</dbReference>
<dbReference type="Gene3D" id="1.10.150.750">
    <property type="match status" value="1"/>
</dbReference>
<name>A0A074VTW2_AURM1</name>
<gene>
    <name evidence="2" type="ORF">M437DRAFT_74455</name>
</gene>
<keyword evidence="1" id="KW-0378">Hydrolase</keyword>
<dbReference type="AlphaFoldDB" id="A0A074VTW2"/>
<evidence type="ECO:0000256" key="1">
    <source>
        <dbReference type="ARBA" id="ARBA00022801"/>
    </source>
</evidence>
<dbReference type="PANTHER" id="PTHR43316">
    <property type="entry name" value="HYDROLASE, HALOACID DELAHOGENASE-RELATED"/>
    <property type="match status" value="1"/>
</dbReference>
<dbReference type="Gene3D" id="3.40.50.1000">
    <property type="entry name" value="HAD superfamily/HAD-like"/>
    <property type="match status" value="1"/>
</dbReference>
<dbReference type="InterPro" id="IPR023214">
    <property type="entry name" value="HAD_sf"/>
</dbReference>
<dbReference type="SUPFAM" id="SSF56784">
    <property type="entry name" value="HAD-like"/>
    <property type="match status" value="1"/>
</dbReference>
<dbReference type="GeneID" id="63919613"/>
<dbReference type="InterPro" id="IPR041492">
    <property type="entry name" value="HAD_2"/>
</dbReference>
<dbReference type="HOGENOM" id="CLU_045011_3_2_1"/>
<keyword evidence="3" id="KW-1185">Reference proteome</keyword>
<dbReference type="Proteomes" id="UP000030672">
    <property type="component" value="Unassembled WGS sequence"/>
</dbReference>
<protein>
    <submittedName>
        <fullName evidence="2">HAD-like protein</fullName>
    </submittedName>
</protein>
<dbReference type="RefSeq" id="XP_040880916.1">
    <property type="nucleotide sequence ID" value="XM_041026240.1"/>
</dbReference>
<dbReference type="GO" id="GO:0016787">
    <property type="term" value="F:hydrolase activity"/>
    <property type="evidence" value="ECO:0007669"/>
    <property type="project" value="UniProtKB-KW"/>
</dbReference>
<proteinExistence type="predicted"/>
<organism evidence="2 3">
    <name type="scientific">Aureobasidium melanogenum (strain CBS 110374)</name>
    <name type="common">Aureobasidium pullulans var. melanogenum</name>
    <dbReference type="NCBI Taxonomy" id="1043003"/>
    <lineage>
        <taxon>Eukaryota</taxon>
        <taxon>Fungi</taxon>
        <taxon>Dikarya</taxon>
        <taxon>Ascomycota</taxon>
        <taxon>Pezizomycotina</taxon>
        <taxon>Dothideomycetes</taxon>
        <taxon>Dothideomycetidae</taxon>
        <taxon>Dothideales</taxon>
        <taxon>Saccotheciaceae</taxon>
        <taxon>Aureobasidium</taxon>
    </lineage>
</organism>
<evidence type="ECO:0000313" key="2">
    <source>
        <dbReference type="EMBL" id="KEQ63893.1"/>
    </source>
</evidence>
<evidence type="ECO:0000313" key="3">
    <source>
        <dbReference type="Proteomes" id="UP000030672"/>
    </source>
</evidence>
<dbReference type="InterPro" id="IPR051540">
    <property type="entry name" value="S-2-haloacid_dehalogenase"/>
</dbReference>
<reference evidence="2 3" key="1">
    <citation type="journal article" date="2014" name="BMC Genomics">
        <title>Genome sequencing of four Aureobasidium pullulans varieties: biotechnological potential, stress tolerance, and description of new species.</title>
        <authorList>
            <person name="Gostin Ar C."/>
            <person name="Ohm R.A."/>
            <person name="Kogej T."/>
            <person name="Sonjak S."/>
            <person name="Turk M."/>
            <person name="Zajc J."/>
            <person name="Zalar P."/>
            <person name="Grube M."/>
            <person name="Sun H."/>
            <person name="Han J."/>
            <person name="Sharma A."/>
            <person name="Chiniquy J."/>
            <person name="Ngan C.Y."/>
            <person name="Lipzen A."/>
            <person name="Barry K."/>
            <person name="Grigoriev I.V."/>
            <person name="Gunde-Cimerman N."/>
        </authorList>
    </citation>
    <scope>NUCLEOTIDE SEQUENCE [LARGE SCALE GENOMIC DNA]</scope>
    <source>
        <strain evidence="2 3">CBS 110374</strain>
    </source>
</reference>
<dbReference type="InterPro" id="IPR036412">
    <property type="entry name" value="HAD-like_sf"/>
</dbReference>
<dbReference type="Pfam" id="PF13419">
    <property type="entry name" value="HAD_2"/>
    <property type="match status" value="1"/>
</dbReference>
<dbReference type="SFLD" id="SFLDS00003">
    <property type="entry name" value="Haloacid_Dehalogenase"/>
    <property type="match status" value="1"/>
</dbReference>